<organism evidence="2 3">
    <name type="scientific">Mesorhizobium escarrei</name>
    <dbReference type="NCBI Taxonomy" id="666018"/>
    <lineage>
        <taxon>Bacteria</taxon>
        <taxon>Pseudomonadati</taxon>
        <taxon>Pseudomonadota</taxon>
        <taxon>Alphaproteobacteria</taxon>
        <taxon>Hyphomicrobiales</taxon>
        <taxon>Phyllobacteriaceae</taxon>
        <taxon>Mesorhizobium</taxon>
    </lineage>
</organism>
<dbReference type="EMBL" id="CAKXZT010000079">
    <property type="protein sequence ID" value="CAH2397407.1"/>
    <property type="molecule type" value="Genomic_DNA"/>
</dbReference>
<accession>A0ABM9DLA0</accession>
<evidence type="ECO:0000313" key="2">
    <source>
        <dbReference type="EMBL" id="CAH2397407.1"/>
    </source>
</evidence>
<evidence type="ECO:0000256" key="1">
    <source>
        <dbReference type="SAM" id="MobiDB-lite"/>
    </source>
</evidence>
<protein>
    <submittedName>
        <fullName evidence="2">Uncharacterized protein</fullName>
    </submittedName>
</protein>
<comment type="caution">
    <text evidence="2">The sequence shown here is derived from an EMBL/GenBank/DDBJ whole genome shotgun (WGS) entry which is preliminary data.</text>
</comment>
<reference evidence="2 3" key="1">
    <citation type="submission" date="2022-03" db="EMBL/GenBank/DDBJ databases">
        <authorList>
            <person name="Brunel B."/>
        </authorList>
    </citation>
    <scope>NUCLEOTIDE SEQUENCE [LARGE SCALE GENOMIC DNA]</scope>
    <source>
        <strain evidence="2">STM5069sample</strain>
    </source>
</reference>
<feature type="region of interest" description="Disordered" evidence="1">
    <location>
        <begin position="116"/>
        <end position="138"/>
    </location>
</feature>
<feature type="compositionally biased region" description="Polar residues" evidence="1">
    <location>
        <begin position="387"/>
        <end position="396"/>
    </location>
</feature>
<feature type="region of interest" description="Disordered" evidence="1">
    <location>
        <begin position="387"/>
        <end position="409"/>
    </location>
</feature>
<gene>
    <name evidence="2" type="ORF">MES5069_170108</name>
</gene>
<feature type="region of interest" description="Disordered" evidence="1">
    <location>
        <begin position="1"/>
        <end position="28"/>
    </location>
</feature>
<name>A0ABM9DLA0_9HYPH</name>
<evidence type="ECO:0000313" key="3">
    <source>
        <dbReference type="Proteomes" id="UP001153050"/>
    </source>
</evidence>
<dbReference type="Proteomes" id="UP001153050">
    <property type="component" value="Unassembled WGS sequence"/>
</dbReference>
<keyword evidence="3" id="KW-1185">Reference proteome</keyword>
<proteinExistence type="predicted"/>
<sequence length="409" mass="44461">MQAGSKPATQAAPDCGPPPSAARHRPQAVRKLLARSHPSPQSQVWSTSHHPASFEHYTVVLWKSHWHPGYGAVSCRPPVPSVRLSPLAKRPLLSTFRGDKHSIALRSFRAAQRSGAGGAVRPVQSAQSVSARKDPVGRRREIGDGCGRARIEPFLVAVPVFACPHQQCARKSGAQGASYVGLGVVADHDRLIWRTVHACQRRLKESRRRLAENGCALQGGKFQCRDEWPCIEAELAVSIPKRPVGGKGQQFGPGAQRAERFIQRRVGEGVSGITDDDGALVAIRQFAKVRRKVGVNQQVWRTAIAKQPFACSVRRGENICLGNGEPHRLQTFENALFRRARGIAYEAYGQAGLAQTRDGVDPAWYGGLAIIEDACEVQQYTSCHRSSMTKSPSGVKSGTGHGCSSWIRG</sequence>